<gene>
    <name evidence="2" type="ORF">PDIGIT_LOCUS6035</name>
</gene>
<feature type="chain" id="PRO_5040978053" description="3-carboxymuconate cyclase protein" evidence="1">
    <location>
        <begin position="22"/>
        <end position="409"/>
    </location>
</feature>
<dbReference type="InterPro" id="IPR015943">
    <property type="entry name" value="WD40/YVTN_repeat-like_dom_sf"/>
</dbReference>
<sequence length="409" mass="41450">MLFTNTHTVFAFAALNSIASALPSGRPHYGAGKTGKAVYAITNSANNAVVAIPIMADGTLGNGTLTATMGEGAVSVNAMGESVPTDALISQSAVTVAGHHIFAVNAGSNTVSMLAISPKNPTQLTMVGEPAAIDGTFPNTVTASIKNSMVCVATSGSNAGVSCGSFNKKDGIGAMKKISNFDLNQSDPPAGPANTVSHTFFSADESMLFTTVKGVPMTNNTGFLSAVKVNMAANGDCEPMVGKETRSSPEGTTLLFGSANIQSANSTMIFSTDAAFGAAVLSVDNTGKAQTVGRGEVPDAVALCWATISSETGSAWTADVGVNRLLEMSLTTAEVVNDPIDLTQGASAMNPGLIDLRAAGNFVYALAPGNGTSQPAISVVDVVQRKLVQNAELGALGVRNSAMGMAVLM</sequence>
<protein>
    <recommendedName>
        <fullName evidence="4">3-carboxymuconate cyclase protein</fullName>
    </recommendedName>
</protein>
<evidence type="ECO:0008006" key="4">
    <source>
        <dbReference type="Google" id="ProtNLM"/>
    </source>
</evidence>
<reference evidence="2" key="1">
    <citation type="submission" date="2023-01" db="EMBL/GenBank/DDBJ databases">
        <authorList>
            <person name="Van Ghelder C."/>
            <person name="Rancurel C."/>
        </authorList>
    </citation>
    <scope>NUCLEOTIDE SEQUENCE</scope>
    <source>
        <strain evidence="2">CNCM I-4278</strain>
    </source>
</reference>
<keyword evidence="1" id="KW-0732">Signal</keyword>
<evidence type="ECO:0000313" key="2">
    <source>
        <dbReference type="EMBL" id="CAI6333001.1"/>
    </source>
</evidence>
<dbReference type="Gene3D" id="2.130.10.10">
    <property type="entry name" value="YVTN repeat-like/Quinoprotein amine dehydrogenase"/>
    <property type="match status" value="1"/>
</dbReference>
<feature type="signal peptide" evidence="1">
    <location>
        <begin position="1"/>
        <end position="21"/>
    </location>
</feature>
<accession>A0A9W4UB61</accession>
<evidence type="ECO:0000313" key="3">
    <source>
        <dbReference type="Proteomes" id="UP001152607"/>
    </source>
</evidence>
<keyword evidence="3" id="KW-1185">Reference proteome</keyword>
<dbReference type="Proteomes" id="UP001152607">
    <property type="component" value="Unassembled WGS sequence"/>
</dbReference>
<dbReference type="EMBL" id="CAOQHR010000004">
    <property type="protein sequence ID" value="CAI6333001.1"/>
    <property type="molecule type" value="Genomic_DNA"/>
</dbReference>
<organism evidence="2 3">
    <name type="scientific">Periconia digitata</name>
    <dbReference type="NCBI Taxonomy" id="1303443"/>
    <lineage>
        <taxon>Eukaryota</taxon>
        <taxon>Fungi</taxon>
        <taxon>Dikarya</taxon>
        <taxon>Ascomycota</taxon>
        <taxon>Pezizomycotina</taxon>
        <taxon>Dothideomycetes</taxon>
        <taxon>Pleosporomycetidae</taxon>
        <taxon>Pleosporales</taxon>
        <taxon>Massarineae</taxon>
        <taxon>Periconiaceae</taxon>
        <taxon>Periconia</taxon>
    </lineage>
</organism>
<name>A0A9W4UB61_9PLEO</name>
<proteinExistence type="predicted"/>
<comment type="caution">
    <text evidence="2">The sequence shown here is derived from an EMBL/GenBank/DDBJ whole genome shotgun (WGS) entry which is preliminary data.</text>
</comment>
<dbReference type="AlphaFoldDB" id="A0A9W4UB61"/>
<evidence type="ECO:0000256" key="1">
    <source>
        <dbReference type="SAM" id="SignalP"/>
    </source>
</evidence>
<dbReference type="OrthoDB" id="10006285at2759"/>